<dbReference type="Gene3D" id="1.10.150.350">
    <property type="match status" value="1"/>
</dbReference>
<name>A0A1V4HEW8_9BACL</name>
<dbReference type="Gene3D" id="3.40.50.150">
    <property type="entry name" value="Vaccinia Virus protein VP39"/>
    <property type="match status" value="1"/>
</dbReference>
<dbReference type="OrthoDB" id="2005133at2"/>
<organism evidence="2 3">
    <name type="scientific">Paenibacillus ferrarius</name>
    <dbReference type="NCBI Taxonomy" id="1469647"/>
    <lineage>
        <taxon>Bacteria</taxon>
        <taxon>Bacillati</taxon>
        <taxon>Bacillota</taxon>
        <taxon>Bacilli</taxon>
        <taxon>Bacillales</taxon>
        <taxon>Paenibacillaceae</taxon>
        <taxon>Paenibacillus</taxon>
    </lineage>
</organism>
<sequence>MSDYYWDNKIEYLSKTRWLYYNDDYLEFLIKSVWKITSPVRIIDFGCGYGYLGTKLLPLIPEGSTYTGVDIGSKLIDHAEDVFKDTPYQTQFTLGDIQKMDFGQKYDLAVCHAFLLHVVNPKEILQRMIGCLIDGGRIICFEPHWISTMANYYLDGYNSSEIIQLGFLQKLFEGDMQRSGKDGNIGIKVPVYLSQLGVKQIDCRVSDRVNFLDPNSDTFKMDTLYASIKEDGFGEDPGPEETFIANLVQRGASYEEARNEYKVESLVSKIFENDVFLTYAANLKITTGVIER</sequence>
<dbReference type="EMBL" id="MBTG01000029">
    <property type="protein sequence ID" value="OPH51868.1"/>
    <property type="molecule type" value="Genomic_DNA"/>
</dbReference>
<dbReference type="GO" id="GO:0008168">
    <property type="term" value="F:methyltransferase activity"/>
    <property type="evidence" value="ECO:0007669"/>
    <property type="project" value="UniProtKB-KW"/>
</dbReference>
<keyword evidence="2" id="KW-0808">Transferase</keyword>
<dbReference type="AlphaFoldDB" id="A0A1V4HEW8"/>
<accession>A0A1V4HEW8</accession>
<dbReference type="GO" id="GO:0032259">
    <property type="term" value="P:methylation"/>
    <property type="evidence" value="ECO:0007669"/>
    <property type="project" value="UniProtKB-KW"/>
</dbReference>
<evidence type="ECO:0000313" key="2">
    <source>
        <dbReference type="EMBL" id="OPH51868.1"/>
    </source>
</evidence>
<gene>
    <name evidence="2" type="ORF">BC351_34195</name>
</gene>
<feature type="domain" description="Methyltransferase" evidence="1">
    <location>
        <begin position="38"/>
        <end position="143"/>
    </location>
</feature>
<keyword evidence="2" id="KW-0489">Methyltransferase</keyword>
<protein>
    <submittedName>
        <fullName evidence="2">Methyltransferase</fullName>
    </submittedName>
</protein>
<dbReference type="Pfam" id="PF13847">
    <property type="entry name" value="Methyltransf_31"/>
    <property type="match status" value="1"/>
</dbReference>
<dbReference type="PANTHER" id="PTHR43861">
    <property type="entry name" value="TRANS-ACONITATE 2-METHYLTRANSFERASE-RELATED"/>
    <property type="match status" value="1"/>
</dbReference>
<dbReference type="Proteomes" id="UP000190626">
    <property type="component" value="Unassembled WGS sequence"/>
</dbReference>
<dbReference type="SUPFAM" id="SSF53335">
    <property type="entry name" value="S-adenosyl-L-methionine-dependent methyltransferases"/>
    <property type="match status" value="1"/>
</dbReference>
<evidence type="ECO:0000259" key="1">
    <source>
        <dbReference type="Pfam" id="PF13847"/>
    </source>
</evidence>
<dbReference type="CDD" id="cd02440">
    <property type="entry name" value="AdoMet_MTases"/>
    <property type="match status" value="1"/>
</dbReference>
<dbReference type="InterPro" id="IPR025714">
    <property type="entry name" value="Methyltranfer_dom"/>
</dbReference>
<dbReference type="InterPro" id="IPR029063">
    <property type="entry name" value="SAM-dependent_MTases_sf"/>
</dbReference>
<evidence type="ECO:0000313" key="3">
    <source>
        <dbReference type="Proteomes" id="UP000190626"/>
    </source>
</evidence>
<keyword evidence="3" id="KW-1185">Reference proteome</keyword>
<reference evidence="3" key="1">
    <citation type="submission" date="2016-07" db="EMBL/GenBank/DDBJ databases">
        <authorList>
            <person name="Florea S."/>
            <person name="Webb J.S."/>
            <person name="Jaromczyk J."/>
            <person name="Schardl C.L."/>
        </authorList>
    </citation>
    <scope>NUCLEOTIDE SEQUENCE [LARGE SCALE GENOMIC DNA]</scope>
    <source>
        <strain evidence="3">CY1</strain>
    </source>
</reference>
<comment type="caution">
    <text evidence="2">The sequence shown here is derived from an EMBL/GenBank/DDBJ whole genome shotgun (WGS) entry which is preliminary data.</text>
</comment>
<dbReference type="RefSeq" id="WP_079416800.1">
    <property type="nucleotide sequence ID" value="NZ_MBTG01000029.1"/>
</dbReference>
<proteinExistence type="predicted"/>
<dbReference type="STRING" id="1469647.BC351_34195"/>